<evidence type="ECO:0000259" key="3">
    <source>
        <dbReference type="Pfam" id="PF11887"/>
    </source>
</evidence>
<accession>A0ABW6P9S6</accession>
<dbReference type="Pfam" id="PF11887">
    <property type="entry name" value="Mce4_CUP1"/>
    <property type="match status" value="1"/>
</dbReference>
<dbReference type="InterPro" id="IPR024516">
    <property type="entry name" value="Mce_C"/>
</dbReference>
<reference evidence="4 5" key="1">
    <citation type="submission" date="2024-10" db="EMBL/GenBank/DDBJ databases">
        <title>The Natural Products Discovery Center: Release of the First 8490 Sequenced Strains for Exploring Actinobacteria Biosynthetic Diversity.</title>
        <authorList>
            <person name="Kalkreuter E."/>
            <person name="Kautsar S.A."/>
            <person name="Yang D."/>
            <person name="Bader C.D."/>
            <person name="Teijaro C.N."/>
            <person name="Fluegel L."/>
            <person name="Davis C.M."/>
            <person name="Simpson J.R."/>
            <person name="Lauterbach L."/>
            <person name="Steele A.D."/>
            <person name="Gui C."/>
            <person name="Meng S."/>
            <person name="Li G."/>
            <person name="Viehrig K."/>
            <person name="Ye F."/>
            <person name="Su P."/>
            <person name="Kiefer A.F."/>
            <person name="Nichols A."/>
            <person name="Cepeda A.J."/>
            <person name="Yan W."/>
            <person name="Fan B."/>
            <person name="Jiang Y."/>
            <person name="Adhikari A."/>
            <person name="Zheng C.-J."/>
            <person name="Schuster L."/>
            <person name="Cowan T.M."/>
            <person name="Smanski M.J."/>
            <person name="Chevrette M.G."/>
            <person name="De Carvalho L.P.S."/>
            <person name="Shen B."/>
        </authorList>
    </citation>
    <scope>NUCLEOTIDE SEQUENCE [LARGE SCALE GENOMIC DNA]</scope>
    <source>
        <strain evidence="4 5">NPDC004119</strain>
    </source>
</reference>
<dbReference type="InterPro" id="IPR003399">
    <property type="entry name" value="Mce/MlaD"/>
</dbReference>
<dbReference type="NCBIfam" id="TIGR00996">
    <property type="entry name" value="Mtu_fam_mce"/>
    <property type="match status" value="1"/>
</dbReference>
<dbReference type="PANTHER" id="PTHR33371:SF4">
    <property type="entry name" value="INTERMEMBRANE PHOSPHOLIPID TRANSPORT SYSTEM BINDING PROTEIN MLAD"/>
    <property type="match status" value="1"/>
</dbReference>
<proteinExistence type="predicted"/>
<sequence length="415" mass="43693">MTFGRISKRAGLRIIAVVLVCAAAFAGFRIYEHLSRTTVVAYFSNTNGLYRGDDVLLLGLKIGTIDSIEPHGDVMKVTFHYRSSVKVSQDAKAVILSPTLVSARAVQLTPPYKGGAVLSDGDEIPITRTAVPVEWDDFRKQLERLASSLGPTPNEPSGPLGDFIDSAAGAMKGNGDRLHQTLTQLSAALTTLSDGRDDLFSVIRNLQVFVSALASSSQQIVEINGHLASVTGLLTDTDHDLADALNNLDGVASDLETFVGDNRAGVQHAVEALARITSALNDSKPVIENILHVAPNAFANFNNIYNPAQGAFTGALAVNQMQNPVQFICGAIQAASQLGAAEAAKLCVQYLGPVLQSLRFNYPPVGVNVINGVDARPNQVDYSEPSLNPYPEGIPAGATVAPGTGLAGLLPGAGR</sequence>
<dbReference type="Pfam" id="PF02470">
    <property type="entry name" value="MlaD"/>
    <property type="match status" value="1"/>
</dbReference>
<feature type="domain" description="Mammalian cell entry C-terminal" evidence="3">
    <location>
        <begin position="117"/>
        <end position="296"/>
    </location>
</feature>
<feature type="transmembrane region" description="Helical" evidence="1">
    <location>
        <begin position="12"/>
        <end position="31"/>
    </location>
</feature>
<dbReference type="RefSeq" id="WP_387398744.1">
    <property type="nucleotide sequence ID" value="NZ_JBIAMT010000005.1"/>
</dbReference>
<name>A0ABW6P9S6_9NOCA</name>
<protein>
    <submittedName>
        <fullName evidence="4">MCE family protein</fullName>
    </submittedName>
</protein>
<evidence type="ECO:0000313" key="5">
    <source>
        <dbReference type="Proteomes" id="UP001601442"/>
    </source>
</evidence>
<comment type="caution">
    <text evidence="4">The sequence shown here is derived from an EMBL/GenBank/DDBJ whole genome shotgun (WGS) entry which is preliminary data.</text>
</comment>
<keyword evidence="1" id="KW-1133">Transmembrane helix</keyword>
<evidence type="ECO:0000256" key="1">
    <source>
        <dbReference type="SAM" id="Phobius"/>
    </source>
</evidence>
<dbReference type="InterPro" id="IPR005693">
    <property type="entry name" value="Mce"/>
</dbReference>
<keyword evidence="5" id="KW-1185">Reference proteome</keyword>
<keyword evidence="1" id="KW-0472">Membrane</keyword>
<dbReference type="Proteomes" id="UP001601442">
    <property type="component" value="Unassembled WGS sequence"/>
</dbReference>
<dbReference type="InterPro" id="IPR052336">
    <property type="entry name" value="MlaD_Phospholipid_Transporter"/>
</dbReference>
<feature type="domain" description="Mce/MlaD" evidence="2">
    <location>
        <begin position="37"/>
        <end position="111"/>
    </location>
</feature>
<gene>
    <name evidence="4" type="ORF">ACFYU5_26035</name>
</gene>
<evidence type="ECO:0000313" key="4">
    <source>
        <dbReference type="EMBL" id="MFF0499886.1"/>
    </source>
</evidence>
<dbReference type="EMBL" id="JBIAMT010000005">
    <property type="protein sequence ID" value="MFF0499886.1"/>
    <property type="molecule type" value="Genomic_DNA"/>
</dbReference>
<organism evidence="4 5">
    <name type="scientific">Nocardia aobensis</name>
    <dbReference type="NCBI Taxonomy" id="257277"/>
    <lineage>
        <taxon>Bacteria</taxon>
        <taxon>Bacillati</taxon>
        <taxon>Actinomycetota</taxon>
        <taxon>Actinomycetes</taxon>
        <taxon>Mycobacteriales</taxon>
        <taxon>Nocardiaceae</taxon>
        <taxon>Nocardia</taxon>
    </lineage>
</organism>
<dbReference type="PANTHER" id="PTHR33371">
    <property type="entry name" value="INTERMEMBRANE PHOSPHOLIPID TRANSPORT SYSTEM BINDING PROTEIN MLAD-RELATED"/>
    <property type="match status" value="1"/>
</dbReference>
<keyword evidence="1" id="KW-0812">Transmembrane</keyword>
<evidence type="ECO:0000259" key="2">
    <source>
        <dbReference type="Pfam" id="PF02470"/>
    </source>
</evidence>